<evidence type="ECO:0000313" key="2">
    <source>
        <dbReference type="EMBL" id="QYA18785.1"/>
    </source>
</evidence>
<gene>
    <name evidence="2" type="ORF">KOM_12_517</name>
</gene>
<sequence>MDILRKVDEHANCICWISVVSIILFGSVLLIGAILLGIAVNVPYAPSAYFAVGLPFVIIGGVVTLIVLIFYFCLYKLVKPLFTR</sequence>
<reference evidence="2" key="1">
    <citation type="submission" date="2021-06" db="EMBL/GenBank/DDBJ databases">
        <authorList>
            <person name="Rolland C."/>
        </authorList>
    </citation>
    <scope>NUCLEOTIDE SEQUENCE</scope>
    <source>
        <strain evidence="2">347.936635</strain>
    </source>
</reference>
<dbReference type="EMBL" id="MZ420154">
    <property type="protein sequence ID" value="QYA18785.1"/>
    <property type="molecule type" value="Genomic_DNA"/>
</dbReference>
<feature type="transmembrane region" description="Helical" evidence="1">
    <location>
        <begin position="48"/>
        <end position="74"/>
    </location>
</feature>
<feature type="transmembrane region" description="Helical" evidence="1">
    <location>
        <begin position="12"/>
        <end position="42"/>
    </location>
</feature>
<keyword evidence="1" id="KW-1133">Transmembrane helix</keyword>
<organism evidence="2">
    <name type="scientific">Clandestinovirus</name>
    <dbReference type="NCBI Taxonomy" id="2831644"/>
    <lineage>
        <taxon>Viruses</taxon>
    </lineage>
</organism>
<proteinExistence type="predicted"/>
<keyword evidence="1" id="KW-0472">Membrane</keyword>
<accession>A0A8F8PMR6</accession>
<protein>
    <submittedName>
        <fullName evidence="2">Transmembrane protein</fullName>
    </submittedName>
</protein>
<evidence type="ECO:0000256" key="1">
    <source>
        <dbReference type="SAM" id="Phobius"/>
    </source>
</evidence>
<keyword evidence="1 2" id="KW-0812">Transmembrane</keyword>
<name>A0A8F8PMR6_9VIRU</name>